<sequence>MEVKVYSPTTPCTYCMATKLALKKAGIPFEPLTATDEDADKFRTEGHSSFPVVIVDCGGGATWSWSGYRHDNIKRLKELSEERTGQTAA</sequence>
<dbReference type="Gene3D" id="3.40.30.10">
    <property type="entry name" value="Glutaredoxin"/>
    <property type="match status" value="1"/>
</dbReference>
<dbReference type="EMBL" id="MH744425">
    <property type="protein sequence ID" value="AYD82210.1"/>
    <property type="molecule type" value="Genomic_DNA"/>
</dbReference>
<organism evidence="1 2">
    <name type="scientific">Mycobacterium phage Wamburgrxpress</name>
    <dbReference type="NCBI Taxonomy" id="2315617"/>
    <lineage>
        <taxon>Viruses</taxon>
        <taxon>Duplodnaviria</taxon>
        <taxon>Heunggongvirae</taxon>
        <taxon>Uroviricota</taxon>
        <taxon>Caudoviricetes</taxon>
        <taxon>Vilmaviridae</taxon>
        <taxon>Lclasvirinae</taxon>
        <taxon>Bronvirus</taxon>
        <taxon>Bronvirus joedirt</taxon>
        <taxon>Mycobacterium virus JoeDirt</taxon>
    </lineage>
</organism>
<accession>A0A386KDE2</accession>
<dbReference type="InterPro" id="IPR036249">
    <property type="entry name" value="Thioredoxin-like_sf"/>
</dbReference>
<evidence type="ECO:0000313" key="2">
    <source>
        <dbReference type="Proteomes" id="UP000267267"/>
    </source>
</evidence>
<evidence type="ECO:0000313" key="1">
    <source>
        <dbReference type="EMBL" id="AYD82210.1"/>
    </source>
</evidence>
<gene>
    <name evidence="1" type="primary">30</name>
    <name evidence="1" type="ORF">SEA_WAMBURGRXPRESS_30</name>
</gene>
<protein>
    <submittedName>
        <fullName evidence="1">NrdH-like glutaredoxin</fullName>
    </submittedName>
</protein>
<name>A0A386KDE2_9CAUD</name>
<dbReference type="Proteomes" id="UP000267267">
    <property type="component" value="Segment"/>
</dbReference>
<reference evidence="1 2" key="1">
    <citation type="submission" date="2018-08" db="EMBL/GenBank/DDBJ databases">
        <authorList>
            <person name="Hellinger R.D."/>
            <person name="Sparks H.E."/>
            <person name="Pedulla M.L."/>
            <person name="Garlena R.A."/>
            <person name="Russell D.A."/>
            <person name="Pope W.H."/>
            <person name="Jacobs-Sera D."/>
            <person name="Hatfull G.F."/>
        </authorList>
    </citation>
    <scope>NUCLEOTIDE SEQUENCE [LARGE SCALE GENOMIC DNA]</scope>
</reference>
<proteinExistence type="predicted"/>
<dbReference type="SUPFAM" id="SSF52833">
    <property type="entry name" value="Thioredoxin-like"/>
    <property type="match status" value="1"/>
</dbReference>